<dbReference type="Pfam" id="PF08238">
    <property type="entry name" value="Sel1"/>
    <property type="match status" value="2"/>
</dbReference>
<dbReference type="PANTHER" id="PTHR43628">
    <property type="entry name" value="ACTIVATOR OF C KINASE PROTEIN 1-RELATED"/>
    <property type="match status" value="1"/>
</dbReference>
<evidence type="ECO:0008006" key="4">
    <source>
        <dbReference type="Google" id="ProtNLM"/>
    </source>
</evidence>
<proteinExistence type="predicted"/>
<organism evidence="3">
    <name type="scientific">hydrothermal vent metagenome</name>
    <dbReference type="NCBI Taxonomy" id="652676"/>
    <lineage>
        <taxon>unclassified sequences</taxon>
        <taxon>metagenomes</taxon>
        <taxon>ecological metagenomes</taxon>
    </lineage>
</organism>
<gene>
    <name evidence="3" type="ORF">MNBD_GAMMA09-2181</name>
</gene>
<dbReference type="SMART" id="SM00671">
    <property type="entry name" value="SEL1"/>
    <property type="match status" value="2"/>
</dbReference>
<dbReference type="EMBL" id="UOFI01000199">
    <property type="protein sequence ID" value="VAW70505.1"/>
    <property type="molecule type" value="Genomic_DNA"/>
</dbReference>
<protein>
    <recommendedName>
        <fullName evidence="4">TETRATRICOPEPTIDE REPEAT FAMILY PROTEIN</fullName>
    </recommendedName>
</protein>
<evidence type="ECO:0000256" key="1">
    <source>
        <dbReference type="SAM" id="Coils"/>
    </source>
</evidence>
<feature type="coiled-coil region" evidence="1">
    <location>
        <begin position="150"/>
        <end position="177"/>
    </location>
</feature>
<dbReference type="SUPFAM" id="SSF81901">
    <property type="entry name" value="HCP-like"/>
    <property type="match status" value="1"/>
</dbReference>
<feature type="compositionally biased region" description="Polar residues" evidence="2">
    <location>
        <begin position="228"/>
        <end position="246"/>
    </location>
</feature>
<name>A0A3B0XPT5_9ZZZZ</name>
<dbReference type="InterPro" id="IPR052945">
    <property type="entry name" value="Mitotic_Regulator"/>
</dbReference>
<dbReference type="PANTHER" id="PTHR43628:SF1">
    <property type="entry name" value="CHITIN SYNTHASE REGULATORY FACTOR 2-RELATED"/>
    <property type="match status" value="1"/>
</dbReference>
<feature type="compositionally biased region" description="Basic and acidic residues" evidence="2">
    <location>
        <begin position="211"/>
        <end position="225"/>
    </location>
</feature>
<evidence type="ECO:0000313" key="3">
    <source>
        <dbReference type="EMBL" id="VAW70505.1"/>
    </source>
</evidence>
<dbReference type="AlphaFoldDB" id="A0A3B0XPT5"/>
<feature type="region of interest" description="Disordered" evidence="2">
    <location>
        <begin position="186"/>
        <end position="246"/>
    </location>
</feature>
<sequence>MNRWISLLALALLINHTNIQAKPYDPSASVFRFHKKMAERNVAESQLKLGLMYETGSGTKQNLVSARSWYKKAATQNYKPAINRLTYLQIKQSGFTKQNEQWLKNLKKDARFNAGEALFLLGQMYSEGTGVNKSLTKSLEFLRKAAAGNIPGSEAEIIRVENELTDLQEKYQLKNNAVAIATSATAASPVPPPAKLASTKTKTRRVPSTPEKTHVKNSKKPESRPKSTKSAASLTAQTKKTSTLAMKTSQIKTTAASPVIKQVPVSIEQPHPMDVICGGLNRFRRNCR</sequence>
<dbReference type="InterPro" id="IPR006597">
    <property type="entry name" value="Sel1-like"/>
</dbReference>
<accession>A0A3B0XPT5</accession>
<evidence type="ECO:0000256" key="2">
    <source>
        <dbReference type="SAM" id="MobiDB-lite"/>
    </source>
</evidence>
<reference evidence="3" key="1">
    <citation type="submission" date="2018-06" db="EMBL/GenBank/DDBJ databases">
        <authorList>
            <person name="Zhirakovskaya E."/>
        </authorList>
    </citation>
    <scope>NUCLEOTIDE SEQUENCE</scope>
</reference>
<dbReference type="InterPro" id="IPR011990">
    <property type="entry name" value="TPR-like_helical_dom_sf"/>
</dbReference>
<dbReference type="Gene3D" id="1.25.40.10">
    <property type="entry name" value="Tetratricopeptide repeat domain"/>
    <property type="match status" value="1"/>
</dbReference>
<keyword evidence="1" id="KW-0175">Coiled coil</keyword>